<evidence type="ECO:0000313" key="2">
    <source>
        <dbReference type="EMBL" id="KKN33710.1"/>
    </source>
</evidence>
<feature type="region of interest" description="Disordered" evidence="1">
    <location>
        <begin position="1"/>
        <end position="20"/>
    </location>
</feature>
<accession>A0A0F9PPJ6</accession>
<comment type="caution">
    <text evidence="2">The sequence shown here is derived from an EMBL/GenBank/DDBJ whole genome shotgun (WGS) entry which is preliminary data.</text>
</comment>
<organism evidence="2">
    <name type="scientific">marine sediment metagenome</name>
    <dbReference type="NCBI Taxonomy" id="412755"/>
    <lineage>
        <taxon>unclassified sequences</taxon>
        <taxon>metagenomes</taxon>
        <taxon>ecological metagenomes</taxon>
    </lineage>
</organism>
<dbReference type="AlphaFoldDB" id="A0A0F9PPJ6"/>
<evidence type="ECO:0000256" key="1">
    <source>
        <dbReference type="SAM" id="MobiDB-lite"/>
    </source>
</evidence>
<feature type="non-terminal residue" evidence="2">
    <location>
        <position position="20"/>
    </location>
</feature>
<gene>
    <name evidence="2" type="ORF">LCGC14_0801160</name>
</gene>
<sequence length="20" mass="2206">MIVEKLYEGEAAPRSPMRAG</sequence>
<protein>
    <submittedName>
        <fullName evidence="2">Uncharacterized protein</fullName>
    </submittedName>
</protein>
<name>A0A0F9PPJ6_9ZZZZ</name>
<dbReference type="EMBL" id="LAZR01002157">
    <property type="protein sequence ID" value="KKN33710.1"/>
    <property type="molecule type" value="Genomic_DNA"/>
</dbReference>
<proteinExistence type="predicted"/>
<reference evidence="2" key="1">
    <citation type="journal article" date="2015" name="Nature">
        <title>Complex archaea that bridge the gap between prokaryotes and eukaryotes.</title>
        <authorList>
            <person name="Spang A."/>
            <person name="Saw J.H."/>
            <person name="Jorgensen S.L."/>
            <person name="Zaremba-Niedzwiedzka K."/>
            <person name="Martijn J."/>
            <person name="Lind A.E."/>
            <person name="van Eijk R."/>
            <person name="Schleper C."/>
            <person name="Guy L."/>
            <person name="Ettema T.J."/>
        </authorList>
    </citation>
    <scope>NUCLEOTIDE SEQUENCE</scope>
</reference>